<evidence type="ECO:0000313" key="3">
    <source>
        <dbReference type="Proteomes" id="UP000051017"/>
    </source>
</evidence>
<evidence type="ECO:0000313" key="2">
    <source>
        <dbReference type="EMBL" id="KRO48324.1"/>
    </source>
</evidence>
<dbReference type="InterPro" id="IPR012338">
    <property type="entry name" value="Beta-lactam/transpept-like"/>
</dbReference>
<dbReference type="InterPro" id="IPR001466">
    <property type="entry name" value="Beta-lactam-related"/>
</dbReference>
<dbReference type="Proteomes" id="UP000051017">
    <property type="component" value="Unassembled WGS sequence"/>
</dbReference>
<reference evidence="2 3" key="1">
    <citation type="submission" date="2015-10" db="EMBL/GenBank/DDBJ databases">
        <title>Metagenome-Assembled Genomes uncover a global brackish microbiome.</title>
        <authorList>
            <person name="Hugerth L.W."/>
            <person name="Larsson J."/>
            <person name="Alneberg J."/>
            <person name="Lindh M.V."/>
            <person name="Legrand C."/>
            <person name="Pinhassi J."/>
            <person name="Andersson A.F."/>
        </authorList>
    </citation>
    <scope>NUCLEOTIDE SEQUENCE [LARGE SCALE GENOMIC DNA]</scope>
    <source>
        <strain evidence="2">BACL6 MAG-120924-bin43</strain>
    </source>
</reference>
<feature type="domain" description="Beta-lactamase-related" evidence="1">
    <location>
        <begin position="23"/>
        <end position="378"/>
    </location>
</feature>
<evidence type="ECO:0000259" key="1">
    <source>
        <dbReference type="Pfam" id="PF00144"/>
    </source>
</evidence>
<sequence length="396" mass="42798">MSELISGFVAPGWEAVRDQFATNIETKEDIGAGLCIFHHGEPVVDLIGGYFENTATIPYARDTLQLVFSTTKGVVATAVAICVERGLLSYDEPVALYWPEFAVKGKDEITVAQLLSHQAGLYTIDGTISFEDALDWNTITQRLADTAPIFPVGSSHGYHAITFGWLAGELVRRVDGRNIGRFIEEEIANPLGIEIYVGLPEQHEYRVSPLKNGWTKVWPETTTNKQPAEVVPFGPDTALGKALTVNGAFIVKGGFNRRDMHAAEIPGANGISNAPSLARMYAATIGEVDGANGKVRLISEAMMQRASAPVTRPDEIDLCLMRQTNFGMGYMTPTALMPLASPRSFGHSGAGGSMSFADPLRNMSFSYVMNRMGSYLFTDTRASSLIAAASRCADAS</sequence>
<dbReference type="SUPFAM" id="SSF56601">
    <property type="entry name" value="beta-lactamase/transpeptidase-like"/>
    <property type="match status" value="1"/>
</dbReference>
<accession>A0A0R2QDG8</accession>
<dbReference type="AlphaFoldDB" id="A0A0R2QDG8"/>
<dbReference type="Pfam" id="PF00144">
    <property type="entry name" value="Beta-lactamase"/>
    <property type="match status" value="1"/>
</dbReference>
<dbReference type="Gene3D" id="3.40.710.10">
    <property type="entry name" value="DD-peptidase/beta-lactamase superfamily"/>
    <property type="match status" value="1"/>
</dbReference>
<proteinExistence type="predicted"/>
<protein>
    <recommendedName>
        <fullName evidence="1">Beta-lactamase-related domain-containing protein</fullName>
    </recommendedName>
</protein>
<name>A0A0R2QDG8_9ACTN</name>
<organism evidence="2 3">
    <name type="scientific">Acidimicrobiia bacterium BACL6 MAG-120924-bin43</name>
    <dbReference type="NCBI Taxonomy" id="1655583"/>
    <lineage>
        <taxon>Bacteria</taxon>
        <taxon>Bacillati</taxon>
        <taxon>Actinomycetota</taxon>
        <taxon>Acidimicrobiia</taxon>
        <taxon>acIV cluster</taxon>
    </lineage>
</organism>
<dbReference type="PANTHER" id="PTHR43319:SF3">
    <property type="entry name" value="BETA-LACTAMASE-RELATED DOMAIN-CONTAINING PROTEIN"/>
    <property type="match status" value="1"/>
</dbReference>
<comment type="caution">
    <text evidence="2">The sequence shown here is derived from an EMBL/GenBank/DDBJ whole genome shotgun (WGS) entry which is preliminary data.</text>
</comment>
<dbReference type="PANTHER" id="PTHR43319">
    <property type="entry name" value="BETA-LACTAMASE-RELATED"/>
    <property type="match status" value="1"/>
</dbReference>
<dbReference type="EMBL" id="LIBJ01000097">
    <property type="protein sequence ID" value="KRO48324.1"/>
    <property type="molecule type" value="Genomic_DNA"/>
</dbReference>
<gene>
    <name evidence="2" type="ORF">ABR75_00295</name>
</gene>
<dbReference type="InterPro" id="IPR052907">
    <property type="entry name" value="Beta-lactamase/esterase"/>
</dbReference>